<dbReference type="Proteomes" id="UP000275719">
    <property type="component" value="Unassembled WGS sequence"/>
</dbReference>
<comment type="caution">
    <text evidence="2">The sequence shown here is derived from an EMBL/GenBank/DDBJ whole genome shotgun (WGS) entry which is preliminary data.</text>
</comment>
<evidence type="ECO:0008006" key="4">
    <source>
        <dbReference type="Google" id="ProtNLM"/>
    </source>
</evidence>
<gene>
    <name evidence="2" type="ORF">EG240_06885</name>
</gene>
<organism evidence="2 3">
    <name type="scientific">Paenimyroides tangerinum</name>
    <dbReference type="NCBI Taxonomy" id="2488728"/>
    <lineage>
        <taxon>Bacteria</taxon>
        <taxon>Pseudomonadati</taxon>
        <taxon>Bacteroidota</taxon>
        <taxon>Flavobacteriia</taxon>
        <taxon>Flavobacteriales</taxon>
        <taxon>Flavobacteriaceae</taxon>
        <taxon>Paenimyroides</taxon>
    </lineage>
</organism>
<name>A0A3P3WF87_9FLAO</name>
<feature type="chain" id="PRO_5017958124" description="Protease complex subunit PrcB family protein" evidence="1">
    <location>
        <begin position="19"/>
        <end position="146"/>
    </location>
</feature>
<dbReference type="OrthoDB" id="1447404at2"/>
<dbReference type="RefSeq" id="WP_125018663.1">
    <property type="nucleotide sequence ID" value="NZ_RQVQ01000012.1"/>
</dbReference>
<evidence type="ECO:0000313" key="3">
    <source>
        <dbReference type="Proteomes" id="UP000275719"/>
    </source>
</evidence>
<sequence length="146" mass="16258">MKNLIYLVLSLFVLTACSNDDNDVIANDVQFTTVGKNTLHGGENIPQSNFVFNNETDWNNFLIQVNAINDVSGTFNETEIDFTAFTVIAVVDEVKTSGSQISIINVMENTNNIQIAKELTIYSTTVISQPFHIIKIPKTNKPIIFN</sequence>
<dbReference type="PROSITE" id="PS51257">
    <property type="entry name" value="PROKAR_LIPOPROTEIN"/>
    <property type="match status" value="1"/>
</dbReference>
<dbReference type="AlphaFoldDB" id="A0A3P3WF87"/>
<dbReference type="EMBL" id="RQVQ01000012">
    <property type="protein sequence ID" value="RRJ91223.1"/>
    <property type="molecule type" value="Genomic_DNA"/>
</dbReference>
<protein>
    <recommendedName>
        <fullName evidence="4">Protease complex subunit PrcB family protein</fullName>
    </recommendedName>
</protein>
<keyword evidence="1" id="KW-0732">Signal</keyword>
<reference evidence="2 3" key="1">
    <citation type="submission" date="2018-11" db="EMBL/GenBank/DDBJ databases">
        <title>Flavobacterium sp. nov., YIM 102701-2 draft genome.</title>
        <authorList>
            <person name="Li G."/>
            <person name="Jiang Y."/>
        </authorList>
    </citation>
    <scope>NUCLEOTIDE SEQUENCE [LARGE SCALE GENOMIC DNA]</scope>
    <source>
        <strain evidence="2 3">YIM 102701-2</strain>
    </source>
</reference>
<proteinExistence type="predicted"/>
<evidence type="ECO:0000256" key="1">
    <source>
        <dbReference type="SAM" id="SignalP"/>
    </source>
</evidence>
<keyword evidence="3" id="KW-1185">Reference proteome</keyword>
<evidence type="ECO:0000313" key="2">
    <source>
        <dbReference type="EMBL" id="RRJ91223.1"/>
    </source>
</evidence>
<feature type="signal peptide" evidence="1">
    <location>
        <begin position="1"/>
        <end position="18"/>
    </location>
</feature>
<accession>A0A3P3WF87</accession>